<dbReference type="AlphaFoldDB" id="A0A3B0WQZ3"/>
<organism evidence="1">
    <name type="scientific">hydrothermal vent metagenome</name>
    <dbReference type="NCBI Taxonomy" id="652676"/>
    <lineage>
        <taxon>unclassified sequences</taxon>
        <taxon>metagenomes</taxon>
        <taxon>ecological metagenomes</taxon>
    </lineage>
</organism>
<sequence>MNSREDVIKALDMACNYFKQNEPSSPVPLLLQRAKRLVSMDFMDIIRDLTPAGVTQAEDIGGTSSQN</sequence>
<dbReference type="EMBL" id="UOFF01000015">
    <property type="protein sequence ID" value="VAW53117.1"/>
    <property type="molecule type" value="Genomic_DNA"/>
</dbReference>
<proteinExistence type="predicted"/>
<gene>
    <name evidence="1" type="ORF">MNBD_GAMMA07-1213</name>
</gene>
<accession>A0A3B0WQZ3</accession>
<evidence type="ECO:0000313" key="1">
    <source>
        <dbReference type="EMBL" id="VAW53117.1"/>
    </source>
</evidence>
<dbReference type="PANTHER" id="PTHR37951">
    <property type="entry name" value="CYTOPLASMIC PROTEIN-RELATED"/>
    <property type="match status" value="1"/>
</dbReference>
<reference evidence="1" key="1">
    <citation type="submission" date="2018-06" db="EMBL/GenBank/DDBJ databases">
        <authorList>
            <person name="Zhirakovskaya E."/>
        </authorList>
    </citation>
    <scope>NUCLEOTIDE SEQUENCE</scope>
</reference>
<protein>
    <submittedName>
        <fullName evidence="1">Uncharacterized protein ImpA</fullName>
    </submittedName>
</protein>
<name>A0A3B0WQZ3_9ZZZZ</name>
<dbReference type="PANTHER" id="PTHR37951:SF1">
    <property type="entry name" value="TYPE VI SECRETION SYSTEM COMPONENT TSSA1"/>
    <property type="match status" value="1"/>
</dbReference>
<dbReference type="InterPro" id="IPR017740">
    <property type="entry name" value="TssA-like"/>
</dbReference>